<evidence type="ECO:0000313" key="3">
    <source>
        <dbReference type="Proteomes" id="UP000807504"/>
    </source>
</evidence>
<evidence type="ECO:0000256" key="1">
    <source>
        <dbReference type="SAM" id="MobiDB-lite"/>
    </source>
</evidence>
<gene>
    <name evidence="2" type="ORF">HNY73_005305</name>
</gene>
<comment type="caution">
    <text evidence="2">The sequence shown here is derived from an EMBL/GenBank/DDBJ whole genome shotgun (WGS) entry which is preliminary data.</text>
</comment>
<organism evidence="2 3">
    <name type="scientific">Argiope bruennichi</name>
    <name type="common">Wasp spider</name>
    <name type="synonym">Aranea bruennichi</name>
    <dbReference type="NCBI Taxonomy" id="94029"/>
    <lineage>
        <taxon>Eukaryota</taxon>
        <taxon>Metazoa</taxon>
        <taxon>Ecdysozoa</taxon>
        <taxon>Arthropoda</taxon>
        <taxon>Chelicerata</taxon>
        <taxon>Arachnida</taxon>
        <taxon>Araneae</taxon>
        <taxon>Araneomorphae</taxon>
        <taxon>Entelegynae</taxon>
        <taxon>Araneoidea</taxon>
        <taxon>Araneidae</taxon>
        <taxon>Argiope</taxon>
    </lineage>
</organism>
<reference evidence="2" key="1">
    <citation type="journal article" date="2020" name="bioRxiv">
        <title>Chromosome-level reference genome of the European wasp spider Argiope bruennichi: a resource for studies on range expansion and evolutionary adaptation.</title>
        <authorList>
            <person name="Sheffer M.M."/>
            <person name="Hoppe A."/>
            <person name="Krehenwinkel H."/>
            <person name="Uhl G."/>
            <person name="Kuss A.W."/>
            <person name="Jensen L."/>
            <person name="Jensen C."/>
            <person name="Gillespie R.G."/>
            <person name="Hoff K.J."/>
            <person name="Prost S."/>
        </authorList>
    </citation>
    <scope>NUCLEOTIDE SEQUENCE</scope>
</reference>
<keyword evidence="3" id="KW-1185">Reference proteome</keyword>
<dbReference type="AlphaFoldDB" id="A0A8T0FJ62"/>
<feature type="region of interest" description="Disordered" evidence="1">
    <location>
        <begin position="74"/>
        <end position="123"/>
    </location>
</feature>
<dbReference type="EMBL" id="JABXBU010000011">
    <property type="protein sequence ID" value="KAF8790248.1"/>
    <property type="molecule type" value="Genomic_DNA"/>
</dbReference>
<protein>
    <submittedName>
        <fullName evidence="2">Uncharacterized protein</fullName>
    </submittedName>
</protein>
<proteinExistence type="predicted"/>
<name>A0A8T0FJ62_ARGBR</name>
<sequence length="141" mass="15676">MLEWVKWCGGWSRYGNQSAFTSRSDGDQSACSYAPLSSPVAGKESGACEHLCQIARVFALLSCSSREERRKLQERRAEHANISVTSRGCPLSFPAAREKSGRSCRKGERSMRTSLSDREGVRSPFLQLERRAEELSLGGEE</sequence>
<accession>A0A8T0FJ62</accession>
<dbReference type="Proteomes" id="UP000807504">
    <property type="component" value="Unassembled WGS sequence"/>
</dbReference>
<reference evidence="2" key="2">
    <citation type="submission" date="2020-06" db="EMBL/GenBank/DDBJ databases">
        <authorList>
            <person name="Sheffer M."/>
        </authorList>
    </citation>
    <scope>NUCLEOTIDE SEQUENCE</scope>
</reference>
<evidence type="ECO:0000313" key="2">
    <source>
        <dbReference type="EMBL" id="KAF8790248.1"/>
    </source>
</evidence>
<feature type="compositionally biased region" description="Basic and acidic residues" evidence="1">
    <location>
        <begin position="96"/>
        <end position="121"/>
    </location>
</feature>